<organism evidence="2 3">
    <name type="scientific">Didymella heteroderae</name>
    <dbReference type="NCBI Taxonomy" id="1769908"/>
    <lineage>
        <taxon>Eukaryota</taxon>
        <taxon>Fungi</taxon>
        <taxon>Dikarya</taxon>
        <taxon>Ascomycota</taxon>
        <taxon>Pezizomycotina</taxon>
        <taxon>Dothideomycetes</taxon>
        <taxon>Pleosporomycetidae</taxon>
        <taxon>Pleosporales</taxon>
        <taxon>Pleosporineae</taxon>
        <taxon>Didymellaceae</taxon>
        <taxon>Didymella</taxon>
    </lineage>
</organism>
<comment type="caution">
    <text evidence="2">The sequence shown here is derived from an EMBL/GenBank/DDBJ whole genome shotgun (WGS) entry which is preliminary data.</text>
</comment>
<dbReference type="EMBL" id="SWKV01000086">
    <property type="protein sequence ID" value="KAF3033127.1"/>
    <property type="molecule type" value="Genomic_DNA"/>
</dbReference>
<gene>
    <name evidence="2" type="ORF">E8E12_000052</name>
</gene>
<proteinExistence type="predicted"/>
<dbReference type="AlphaFoldDB" id="A0A9P4WIQ4"/>
<feature type="non-terminal residue" evidence="2">
    <location>
        <position position="121"/>
    </location>
</feature>
<reference evidence="2" key="1">
    <citation type="submission" date="2019-04" db="EMBL/GenBank/DDBJ databases">
        <title>Sequencing of skin fungus with MAO and IRED activity.</title>
        <authorList>
            <person name="Marsaioli A.J."/>
            <person name="Bonatto J.M.C."/>
            <person name="Reis Junior O."/>
        </authorList>
    </citation>
    <scope>NUCLEOTIDE SEQUENCE</scope>
    <source>
        <strain evidence="2">28M1</strain>
    </source>
</reference>
<keyword evidence="3" id="KW-1185">Reference proteome</keyword>
<name>A0A9P4WIQ4_9PLEO</name>
<dbReference type="Proteomes" id="UP000758155">
    <property type="component" value="Unassembled WGS sequence"/>
</dbReference>
<evidence type="ECO:0000313" key="3">
    <source>
        <dbReference type="Proteomes" id="UP000758155"/>
    </source>
</evidence>
<evidence type="ECO:0000313" key="2">
    <source>
        <dbReference type="EMBL" id="KAF3033127.1"/>
    </source>
</evidence>
<feature type="region of interest" description="Disordered" evidence="1">
    <location>
        <begin position="47"/>
        <end position="76"/>
    </location>
</feature>
<evidence type="ECO:0000256" key="1">
    <source>
        <dbReference type="SAM" id="MobiDB-lite"/>
    </source>
</evidence>
<sequence>MRQVSYPTETTYNAATRAIADAALADLTPPTDPPTPQVLSLENAVAPIASRPPDEAESTTAAPYEDVGPTGASGLRIRAKIETQPVPLPSLLQYVDHVLMHAKDKHDHPSHPAQTALATVD</sequence>
<dbReference type="OrthoDB" id="3793888at2759"/>
<accession>A0A9P4WIQ4</accession>
<protein>
    <submittedName>
        <fullName evidence="2">Uncharacterized protein</fullName>
    </submittedName>
</protein>